<name>A0A383AQP4_9ZZZZ</name>
<organism evidence="1">
    <name type="scientific">marine metagenome</name>
    <dbReference type="NCBI Taxonomy" id="408172"/>
    <lineage>
        <taxon>unclassified sequences</taxon>
        <taxon>metagenomes</taxon>
        <taxon>ecological metagenomes</taxon>
    </lineage>
</organism>
<dbReference type="AlphaFoldDB" id="A0A383AQP4"/>
<proteinExistence type="predicted"/>
<accession>A0A383AQP4</accession>
<dbReference type="PROSITE" id="PS51257">
    <property type="entry name" value="PROKAR_LIPOPROTEIN"/>
    <property type="match status" value="1"/>
</dbReference>
<dbReference type="EMBL" id="UINC01194019">
    <property type="protein sequence ID" value="SVE09901.1"/>
    <property type="molecule type" value="Genomic_DNA"/>
</dbReference>
<evidence type="ECO:0000313" key="1">
    <source>
        <dbReference type="EMBL" id="SVE09901.1"/>
    </source>
</evidence>
<gene>
    <name evidence="1" type="ORF">METZ01_LOCUS462755</name>
</gene>
<reference evidence="1" key="1">
    <citation type="submission" date="2018-05" db="EMBL/GenBank/DDBJ databases">
        <authorList>
            <person name="Lanie J.A."/>
            <person name="Ng W.-L."/>
            <person name="Kazmierczak K.M."/>
            <person name="Andrzejewski T.M."/>
            <person name="Davidsen T.M."/>
            <person name="Wayne K.J."/>
            <person name="Tettelin H."/>
            <person name="Glass J.I."/>
            <person name="Rusch D."/>
            <person name="Podicherti R."/>
            <person name="Tsui H.-C.T."/>
            <person name="Winkler M.E."/>
        </authorList>
    </citation>
    <scope>NUCLEOTIDE SEQUENCE</scope>
</reference>
<sequence>MTPRIFLIVLVVLSACTPSPDQTSSSDPGQIEETAVMGPTVGVDEIADNVYRFSYNNHRS</sequence>
<protein>
    <submittedName>
        <fullName evidence="1">Uncharacterized protein</fullName>
    </submittedName>
</protein>
<feature type="non-terminal residue" evidence="1">
    <location>
        <position position="60"/>
    </location>
</feature>